<keyword evidence="2" id="KW-1185">Reference proteome</keyword>
<comment type="caution">
    <text evidence="1">The sequence shown here is derived from an EMBL/GenBank/DDBJ whole genome shotgun (WGS) entry which is preliminary data.</text>
</comment>
<dbReference type="EMBL" id="BDDD01001761">
    <property type="protein sequence ID" value="GAV78221.1"/>
    <property type="molecule type" value="Genomic_DNA"/>
</dbReference>
<evidence type="ECO:0000313" key="2">
    <source>
        <dbReference type="Proteomes" id="UP000187406"/>
    </source>
</evidence>
<dbReference type="InParanoid" id="A0A1Q3CDR3"/>
<reference evidence="2" key="1">
    <citation type="submission" date="2016-04" db="EMBL/GenBank/DDBJ databases">
        <title>Cephalotus genome sequencing.</title>
        <authorList>
            <person name="Fukushima K."/>
            <person name="Hasebe M."/>
            <person name="Fang X."/>
        </authorList>
    </citation>
    <scope>NUCLEOTIDE SEQUENCE [LARGE SCALE GENOMIC DNA]</scope>
    <source>
        <strain evidence="2">cv. St1</strain>
    </source>
</reference>
<proteinExistence type="predicted"/>
<sequence length="195" mass="22192">MATNVNEGATLDDVLRQVNDLSCLQALCTVVEDHGLQFIELRNQINANSEPNVNGNRAQGFALGQPIDEDQPNYVPPWRRSDYESVGGGCGRNRRNPNPSRYVLGHDEIDLDEGSDGEEGFGRRNHGRRNRDFEENRLKADVPSFNGNLQIEDFLDWLSEVERWAYMMNVPDENVVCVVAFKFKSGVAVWWDHLR</sequence>
<accession>A0A1Q3CDR3</accession>
<gene>
    <name evidence="1" type="ORF">CFOL_v3_21689</name>
</gene>
<protein>
    <submittedName>
        <fullName evidence="1">Uncharacterized protein</fullName>
    </submittedName>
</protein>
<evidence type="ECO:0000313" key="1">
    <source>
        <dbReference type="EMBL" id="GAV78221.1"/>
    </source>
</evidence>
<dbReference type="AlphaFoldDB" id="A0A1Q3CDR3"/>
<organism evidence="1 2">
    <name type="scientific">Cephalotus follicularis</name>
    <name type="common">Albany pitcher plant</name>
    <dbReference type="NCBI Taxonomy" id="3775"/>
    <lineage>
        <taxon>Eukaryota</taxon>
        <taxon>Viridiplantae</taxon>
        <taxon>Streptophyta</taxon>
        <taxon>Embryophyta</taxon>
        <taxon>Tracheophyta</taxon>
        <taxon>Spermatophyta</taxon>
        <taxon>Magnoliopsida</taxon>
        <taxon>eudicotyledons</taxon>
        <taxon>Gunneridae</taxon>
        <taxon>Pentapetalae</taxon>
        <taxon>rosids</taxon>
        <taxon>fabids</taxon>
        <taxon>Oxalidales</taxon>
        <taxon>Cephalotaceae</taxon>
        <taxon>Cephalotus</taxon>
    </lineage>
</organism>
<dbReference type="Proteomes" id="UP000187406">
    <property type="component" value="Unassembled WGS sequence"/>
</dbReference>
<dbReference type="OrthoDB" id="1934635at2759"/>
<name>A0A1Q3CDR3_CEPFO</name>